<dbReference type="Proteomes" id="UP000000759">
    <property type="component" value="Chromosome 16"/>
</dbReference>
<reference evidence="4" key="2">
    <citation type="submission" date="2008-08" db="EMBL/GenBank/DDBJ databases">
        <authorList>
            <consortium name="Diatom Consortium"/>
            <person name="Grigoriev I."/>
            <person name="Grimwood J."/>
            <person name="Kuo A."/>
            <person name="Otillar R.P."/>
            <person name="Salamov A."/>
            <person name="Detter J.C."/>
            <person name="Lindquist E."/>
            <person name="Shapiro H."/>
            <person name="Lucas S."/>
            <person name="Glavina del Rio T."/>
            <person name="Pitluck S."/>
            <person name="Rokhsar D."/>
            <person name="Bowler C."/>
        </authorList>
    </citation>
    <scope>GENOME REANNOTATION</scope>
    <source>
        <strain evidence="4">CCAP 1055/1</strain>
    </source>
</reference>
<feature type="region of interest" description="Disordered" evidence="1">
    <location>
        <begin position="319"/>
        <end position="344"/>
    </location>
</feature>
<dbReference type="OrthoDB" id="37888at2759"/>
<dbReference type="AlphaFoldDB" id="B7G6C7"/>
<dbReference type="PaxDb" id="2850-Phatr48211"/>
<keyword evidence="4" id="KW-1185">Reference proteome</keyword>
<evidence type="ECO:0000313" key="3">
    <source>
        <dbReference type="EMBL" id="EEC45837.1"/>
    </source>
</evidence>
<gene>
    <name evidence="3" type="ORF">PHATRDRAFT_48211</name>
</gene>
<dbReference type="GeneID" id="7203334"/>
<proteinExistence type="predicted"/>
<dbReference type="OMA" id="EKQAWHA"/>
<organism evidence="3 4">
    <name type="scientific">Phaeodactylum tricornutum (strain CCAP 1055/1)</name>
    <dbReference type="NCBI Taxonomy" id="556484"/>
    <lineage>
        <taxon>Eukaryota</taxon>
        <taxon>Sar</taxon>
        <taxon>Stramenopiles</taxon>
        <taxon>Ochrophyta</taxon>
        <taxon>Bacillariophyta</taxon>
        <taxon>Bacillariophyceae</taxon>
        <taxon>Bacillariophycidae</taxon>
        <taxon>Naviculales</taxon>
        <taxon>Phaeodactylaceae</taxon>
        <taxon>Phaeodactylum</taxon>
    </lineage>
</organism>
<dbReference type="EMBL" id="CM000618">
    <property type="protein sequence ID" value="EEC45837.1"/>
    <property type="molecule type" value="Genomic_DNA"/>
</dbReference>
<reference evidence="3 4" key="1">
    <citation type="journal article" date="2008" name="Nature">
        <title>The Phaeodactylum genome reveals the evolutionary history of diatom genomes.</title>
        <authorList>
            <person name="Bowler C."/>
            <person name="Allen A.E."/>
            <person name="Badger J.H."/>
            <person name="Grimwood J."/>
            <person name="Jabbari K."/>
            <person name="Kuo A."/>
            <person name="Maheswari U."/>
            <person name="Martens C."/>
            <person name="Maumus F."/>
            <person name="Otillar R.P."/>
            <person name="Rayko E."/>
            <person name="Salamov A."/>
            <person name="Vandepoele K."/>
            <person name="Beszteri B."/>
            <person name="Gruber A."/>
            <person name="Heijde M."/>
            <person name="Katinka M."/>
            <person name="Mock T."/>
            <person name="Valentin K."/>
            <person name="Verret F."/>
            <person name="Berges J.A."/>
            <person name="Brownlee C."/>
            <person name="Cadoret J.P."/>
            <person name="Chiovitti A."/>
            <person name="Choi C.J."/>
            <person name="Coesel S."/>
            <person name="De Martino A."/>
            <person name="Detter J.C."/>
            <person name="Durkin C."/>
            <person name="Falciatore A."/>
            <person name="Fournet J."/>
            <person name="Haruta M."/>
            <person name="Huysman M.J."/>
            <person name="Jenkins B.D."/>
            <person name="Jiroutova K."/>
            <person name="Jorgensen R.E."/>
            <person name="Joubert Y."/>
            <person name="Kaplan A."/>
            <person name="Kroger N."/>
            <person name="Kroth P.G."/>
            <person name="La Roche J."/>
            <person name="Lindquist E."/>
            <person name="Lommer M."/>
            <person name="Martin-Jezequel V."/>
            <person name="Lopez P.J."/>
            <person name="Lucas S."/>
            <person name="Mangogna M."/>
            <person name="McGinnis K."/>
            <person name="Medlin L.K."/>
            <person name="Montsant A."/>
            <person name="Oudot-Le Secq M.P."/>
            <person name="Napoli C."/>
            <person name="Obornik M."/>
            <person name="Parker M.S."/>
            <person name="Petit J.L."/>
            <person name="Porcel B.M."/>
            <person name="Poulsen N."/>
            <person name="Robison M."/>
            <person name="Rychlewski L."/>
            <person name="Rynearson T.A."/>
            <person name="Schmutz J."/>
            <person name="Shapiro H."/>
            <person name="Siaut M."/>
            <person name="Stanley M."/>
            <person name="Sussman M.R."/>
            <person name="Taylor A.R."/>
            <person name="Vardi A."/>
            <person name="von Dassow P."/>
            <person name="Vyverman W."/>
            <person name="Willis A."/>
            <person name="Wyrwicz L.S."/>
            <person name="Rokhsar D.S."/>
            <person name="Weissenbach J."/>
            <person name="Armbrust E.V."/>
            <person name="Green B.R."/>
            <person name="Van de Peer Y."/>
            <person name="Grigoriev I.V."/>
        </authorList>
    </citation>
    <scope>NUCLEOTIDE SEQUENCE [LARGE SCALE GENOMIC DNA]</scope>
    <source>
        <strain evidence="3 4">CCAP 1055/1</strain>
    </source>
</reference>
<name>B7G6C7_PHATC</name>
<dbReference type="KEGG" id="pti:PHATRDRAFT_48211"/>
<evidence type="ECO:0000256" key="1">
    <source>
        <dbReference type="SAM" id="MobiDB-lite"/>
    </source>
</evidence>
<sequence length="344" mass="38494">MSATVDDLTEDFDRLAADPHTGQHPELRNMCVMNCANSARIVPNGPPVVLDNECFEGKVMLLIRTPDVDNAKDPHISTLAETPSRISTYFKGKKRRFEFQFQIKLKHVPQGPLFLGCELENSIKIGTITKGLVGILLAMVRRINPGFHFAWGPDNKTDASAIASGDYEKTHISFPVEASMDRIVISKAGEDPPTLGHELFETNESVKRRRKMGAGSVDWNTSDTYTMCLWSAYADWIKWKSLNVPGVSPFLFSRVTGKQPIYLSVYEIDNISPSEYRRKKGIPHTRKDLRVYTRLEFSHVDKTIGGLADSILKKPRSSVLSSEQSLPDTESVDSDFEVASRVTT</sequence>
<dbReference type="InterPro" id="IPR013897">
    <property type="entry name" value="Duc1"/>
</dbReference>
<feature type="compositionally biased region" description="Polar residues" evidence="1">
    <location>
        <begin position="319"/>
        <end position="328"/>
    </location>
</feature>
<dbReference type="HOGENOM" id="CLU_807678_0_0_1"/>
<feature type="domain" description="Domain of unknown function at the cortex 1" evidence="2">
    <location>
        <begin position="40"/>
        <end position="267"/>
    </location>
</feature>
<dbReference type="RefSeq" id="XP_002182550.1">
    <property type="nucleotide sequence ID" value="XM_002182514.1"/>
</dbReference>
<evidence type="ECO:0000313" key="4">
    <source>
        <dbReference type="Proteomes" id="UP000000759"/>
    </source>
</evidence>
<evidence type="ECO:0000259" key="2">
    <source>
        <dbReference type="Pfam" id="PF08588"/>
    </source>
</evidence>
<accession>B7G6C7</accession>
<dbReference type="Pfam" id="PF08588">
    <property type="entry name" value="Duc1"/>
    <property type="match status" value="1"/>
</dbReference>
<protein>
    <recommendedName>
        <fullName evidence="2">Domain of unknown function at the cortex 1 domain-containing protein</fullName>
    </recommendedName>
</protein>
<dbReference type="InParanoid" id="B7G6C7"/>
<dbReference type="eggNOG" id="ENOG502S6FM">
    <property type="taxonomic scope" value="Eukaryota"/>
</dbReference>